<feature type="transmembrane region" description="Helical" evidence="6">
    <location>
        <begin position="150"/>
        <end position="170"/>
    </location>
</feature>
<feature type="transmembrane region" description="Helical" evidence="6">
    <location>
        <begin position="177"/>
        <end position="195"/>
    </location>
</feature>
<dbReference type="AlphaFoldDB" id="A0A1T4VR49"/>
<name>A0A1T4VR49_9BACT</name>
<dbReference type="EMBL" id="FUYA01000002">
    <property type="protein sequence ID" value="SKA67436.1"/>
    <property type="molecule type" value="Genomic_DNA"/>
</dbReference>
<feature type="transmembrane region" description="Helical" evidence="6">
    <location>
        <begin position="121"/>
        <end position="138"/>
    </location>
</feature>
<gene>
    <name evidence="8" type="ORF">SAMN02745702_00823</name>
</gene>
<dbReference type="SUPFAM" id="SSF103481">
    <property type="entry name" value="Multidrug resistance efflux transporter EmrE"/>
    <property type="match status" value="2"/>
</dbReference>
<evidence type="ECO:0000313" key="8">
    <source>
        <dbReference type="EMBL" id="SKA67436.1"/>
    </source>
</evidence>
<dbReference type="PANTHER" id="PTHR32322">
    <property type="entry name" value="INNER MEMBRANE TRANSPORTER"/>
    <property type="match status" value="1"/>
</dbReference>
<accession>A0A1T4VR49</accession>
<feature type="domain" description="EamA" evidence="7">
    <location>
        <begin position="8"/>
        <end position="137"/>
    </location>
</feature>
<dbReference type="GO" id="GO:0005886">
    <property type="term" value="C:plasma membrane"/>
    <property type="evidence" value="ECO:0007669"/>
    <property type="project" value="UniProtKB-SubCell"/>
</dbReference>
<evidence type="ECO:0000256" key="2">
    <source>
        <dbReference type="ARBA" id="ARBA00022475"/>
    </source>
</evidence>
<feature type="domain" description="EamA" evidence="7">
    <location>
        <begin position="151"/>
        <end position="282"/>
    </location>
</feature>
<evidence type="ECO:0000313" key="9">
    <source>
        <dbReference type="Proteomes" id="UP000189733"/>
    </source>
</evidence>
<feature type="transmembrane region" description="Helical" evidence="6">
    <location>
        <begin position="37"/>
        <end position="55"/>
    </location>
</feature>
<feature type="transmembrane region" description="Helical" evidence="6">
    <location>
        <begin position="207"/>
        <end position="230"/>
    </location>
</feature>
<protein>
    <submittedName>
        <fullName evidence="8">Permease of the drug/metabolite transporter (DMT) superfamily</fullName>
    </submittedName>
</protein>
<reference evidence="8 9" key="1">
    <citation type="submission" date="2017-02" db="EMBL/GenBank/DDBJ databases">
        <authorList>
            <person name="Peterson S.W."/>
        </authorList>
    </citation>
    <scope>NUCLEOTIDE SEQUENCE [LARGE SCALE GENOMIC DNA]</scope>
    <source>
        <strain evidence="8 9">DSM 18034</strain>
    </source>
</reference>
<dbReference type="PANTHER" id="PTHR32322:SF18">
    <property type="entry name" value="S-ADENOSYLMETHIONINE_S-ADENOSYLHOMOCYSTEINE TRANSPORTER"/>
    <property type="match status" value="1"/>
</dbReference>
<evidence type="ECO:0000256" key="1">
    <source>
        <dbReference type="ARBA" id="ARBA00004651"/>
    </source>
</evidence>
<keyword evidence="9" id="KW-1185">Reference proteome</keyword>
<dbReference type="Pfam" id="PF00892">
    <property type="entry name" value="EamA"/>
    <property type="match status" value="2"/>
</dbReference>
<dbReference type="OrthoDB" id="5416392at2"/>
<comment type="subcellular location">
    <subcellularLocation>
        <location evidence="1">Cell membrane</location>
        <topology evidence="1">Multi-pass membrane protein</topology>
    </subcellularLocation>
</comment>
<dbReference type="Proteomes" id="UP000189733">
    <property type="component" value="Unassembled WGS sequence"/>
</dbReference>
<keyword evidence="2" id="KW-1003">Cell membrane</keyword>
<dbReference type="InterPro" id="IPR050638">
    <property type="entry name" value="AA-Vitamin_Transporters"/>
</dbReference>
<evidence type="ECO:0000256" key="6">
    <source>
        <dbReference type="SAM" id="Phobius"/>
    </source>
</evidence>
<sequence length="302" mass="32508">MPTSLLLVALALVHIIWGGGFIVLKLVQDSFTIEQILLGRVLFASVIYLLIWSRIPKPQYKKGDWKTLILLALCEPFLLFTFETLGLQYTSAAQGGMIIACNPLTVAIGAYLVYKEKISRRCLIGIICAIAGVVIVSANGSANEFGSNPILGNFFIFCAVLSGTCYALSVKHLADRYHFLFLSAIQVFSATILFLPGAISSPLPESISWSALGALLYLGIGITFCVYLAINYALTRIKAAHVILFANLIPVSTLVLAFLILGEQLTPIQYTGAALVLAGVLYSGMPESSETAAPKEEQPAKA</sequence>
<proteinExistence type="predicted"/>
<dbReference type="RefSeq" id="WP_078684129.1">
    <property type="nucleotide sequence ID" value="NZ_FUYA01000002.1"/>
</dbReference>
<feature type="transmembrane region" description="Helical" evidence="6">
    <location>
        <begin position="242"/>
        <end position="261"/>
    </location>
</feature>
<keyword evidence="4 6" id="KW-1133">Transmembrane helix</keyword>
<feature type="transmembrane region" description="Helical" evidence="6">
    <location>
        <begin position="95"/>
        <end position="114"/>
    </location>
</feature>
<evidence type="ECO:0000256" key="3">
    <source>
        <dbReference type="ARBA" id="ARBA00022692"/>
    </source>
</evidence>
<feature type="transmembrane region" description="Helical" evidence="6">
    <location>
        <begin position="67"/>
        <end position="89"/>
    </location>
</feature>
<evidence type="ECO:0000259" key="7">
    <source>
        <dbReference type="Pfam" id="PF00892"/>
    </source>
</evidence>
<keyword evidence="3 6" id="KW-0812">Transmembrane</keyword>
<dbReference type="InterPro" id="IPR037185">
    <property type="entry name" value="EmrE-like"/>
</dbReference>
<keyword evidence="5 6" id="KW-0472">Membrane</keyword>
<organism evidence="8 9">
    <name type="scientific">Desulfobaculum bizertense DSM 18034</name>
    <dbReference type="NCBI Taxonomy" id="1121442"/>
    <lineage>
        <taxon>Bacteria</taxon>
        <taxon>Pseudomonadati</taxon>
        <taxon>Thermodesulfobacteriota</taxon>
        <taxon>Desulfovibrionia</taxon>
        <taxon>Desulfovibrionales</taxon>
        <taxon>Desulfovibrionaceae</taxon>
        <taxon>Desulfobaculum</taxon>
    </lineage>
</organism>
<evidence type="ECO:0000256" key="4">
    <source>
        <dbReference type="ARBA" id="ARBA00022989"/>
    </source>
</evidence>
<dbReference type="InterPro" id="IPR000620">
    <property type="entry name" value="EamA_dom"/>
</dbReference>
<dbReference type="STRING" id="1121442.SAMN02745702_00823"/>
<evidence type="ECO:0000256" key="5">
    <source>
        <dbReference type="ARBA" id="ARBA00023136"/>
    </source>
</evidence>